<evidence type="ECO:0000313" key="2">
    <source>
        <dbReference type="EMBL" id="RNA31533.1"/>
    </source>
</evidence>
<accession>A0A3M7S6S3</accession>
<reference evidence="2 3" key="1">
    <citation type="journal article" date="2018" name="Sci. Rep.">
        <title>Genomic signatures of local adaptation to the degree of environmental predictability in rotifers.</title>
        <authorList>
            <person name="Franch-Gras L."/>
            <person name="Hahn C."/>
            <person name="Garcia-Roger E.M."/>
            <person name="Carmona M.J."/>
            <person name="Serra M."/>
            <person name="Gomez A."/>
        </authorList>
    </citation>
    <scope>NUCLEOTIDE SEQUENCE [LARGE SCALE GENOMIC DNA]</scope>
    <source>
        <strain evidence="2">HYR1</strain>
    </source>
</reference>
<organism evidence="2 3">
    <name type="scientific">Brachionus plicatilis</name>
    <name type="common">Marine rotifer</name>
    <name type="synonym">Brachionus muelleri</name>
    <dbReference type="NCBI Taxonomy" id="10195"/>
    <lineage>
        <taxon>Eukaryota</taxon>
        <taxon>Metazoa</taxon>
        <taxon>Spiralia</taxon>
        <taxon>Gnathifera</taxon>
        <taxon>Rotifera</taxon>
        <taxon>Eurotatoria</taxon>
        <taxon>Monogononta</taxon>
        <taxon>Pseudotrocha</taxon>
        <taxon>Ploima</taxon>
        <taxon>Brachionidae</taxon>
        <taxon>Brachionus</taxon>
    </lineage>
</organism>
<evidence type="ECO:0000313" key="3">
    <source>
        <dbReference type="Proteomes" id="UP000276133"/>
    </source>
</evidence>
<feature type="chain" id="PRO_5017995577" evidence="1">
    <location>
        <begin position="19"/>
        <end position="188"/>
    </location>
</feature>
<dbReference type="Proteomes" id="UP000276133">
    <property type="component" value="Unassembled WGS sequence"/>
</dbReference>
<dbReference type="AlphaFoldDB" id="A0A3M7S6S3"/>
<evidence type="ECO:0000256" key="1">
    <source>
        <dbReference type="SAM" id="SignalP"/>
    </source>
</evidence>
<keyword evidence="3" id="KW-1185">Reference proteome</keyword>
<comment type="caution">
    <text evidence="2">The sequence shown here is derived from an EMBL/GenBank/DDBJ whole genome shotgun (WGS) entry which is preliminary data.</text>
</comment>
<keyword evidence="1" id="KW-0732">Signal</keyword>
<dbReference type="EMBL" id="REGN01001930">
    <property type="protein sequence ID" value="RNA31533.1"/>
    <property type="molecule type" value="Genomic_DNA"/>
</dbReference>
<feature type="signal peptide" evidence="1">
    <location>
        <begin position="1"/>
        <end position="18"/>
    </location>
</feature>
<proteinExistence type="predicted"/>
<protein>
    <submittedName>
        <fullName evidence="2">Uncharacterized protein</fullName>
    </submittedName>
</protein>
<sequence>MMKIAIFLLVAFVASSNAWSMNPRWADWFSFPAWKRAVTNESLPLHESECVFFRAEGVLGCVNVDRRVVECPAVMNMTELDQSMFSSFIVGIDSSLSFDSVSKFSLYPSLSEYPYYLVSKMGLRGIPIEFCLHDQVDLPVFGLRVTESSCFAQLLDMARKCGSDNVVTLRSFEIEKPTAIQFTHLFVV</sequence>
<name>A0A3M7S6S3_BRAPC</name>
<gene>
    <name evidence="2" type="ORF">BpHYR1_033199</name>
</gene>